<sequence>MPVVAVGVAAGMASAAAGITIAGATVFASAVAIGVGTAIGTQLLTDAMTPELGTLDTNPAADQALTTQGNQSRKIVYGEALVGGQIVGYAKPTIAGTEWHVMVLHLVGHPCESVEVYEIEGKKLSEFGSKARVRTYLGDQTSVDNTAKTHIPGWTDDHIGTNQTYVVVEIENDPNLVAGTINEMKFVVRGHRVYDPRKDDTAGGSGAHRVNDSATWEWSDNPELCAYHALMTYGGKAVPQRRIPWDFVAVCANYTDELATYRDKDGNEQQGQRFGCNGVLNNGMRPNELLNQIMLTMGAKLYRVGGRVFIKPAMYAGPATTTIHVNDLRELPRYTPHRKYSELTNFIRPEYVEPELKWQVTSAPVVTSEAYRAADKAHLESTIRANLVTKSHQIQRLAKLQLERNRAGFVTSYPLDGLRLDIAAGNDIRFVDPQSGINKEFLIASTDYDTAKRRTLLTLVEDGPALYPDSFEPAEGELTPNTSLPDATAPIAPENVVFTQTPADSWRQGRLTWTHPSPNSVINFIVKVSNEEGFSRTFAPVELEQSLSNIPLGDYTLEVGAINRYGKQAFSSPLDITISSTPTPEGVTTQVLTGKLIVTGPPLPHDAATYDWRYAYDGVFASSYDGGRDVALTIHDTPQNGSVTIWYRLIDGERADANWTSFVVGPLIGLIQMTNNGNGTYTISTDTMSIIIRDGNDGDIPTVTDNGDGTYTIEGANGQTVTVSDGEPGYSPTKGVDYFDGLNGDFVSYIYRNSINKPATPSGGSFDGSTENFPNGWTDTRTAPAEGYRRWVSTVRYSDNGDGTWMKRTAWSEAAPDFEKGDPGPAPTVTDNGNGSYTITSGEDSITILDGAAGDIPTFTDNGDGTYTITNALGETITVRDGDDGFSPQKGVDYFDGVNGDYVSFVFKNAASKPATPTGGSFDGSSETFPSGTTDTRSTPPAGQKRWVSTVRYKDDGDGTWSRRSAWSAFSEDFERGDKGDDGAAGADGLTPSDIVGVAGQVWGFTEDDNYLDWNLTNLNNASVVRGSLHATATNNDPYIAINDLAIVGADNYGIKVRLRTSSATHNTTAQLYWTNSSHGHHDNYRCTKSIRYQQDEWTYLIFDIRDANTTTARDDWMNSVITGIRIDLANENANGKSYEIDHIVVGYFGSVLPPVDDDDATPAPTNLIGNPKGAIADRHGRAQGWKPCEGGFDYDKIRYYAGKKALRCGSQSYTNVAFAYKAVAVNSDTVYRLRLWLSSEHVQTGGVYIRLLELNSELPANKTHVVNSTHASTPHGVARNSYKSFHSNGGVDDEPQLFDYDYTPPASVKYVSLAIYRWSGNSGWNGGAAANVWIHHAEMFVKEAAASVRNDQLSSENIRQGAGWGTLPASGANYVSDSHIDGRANSRIGALRPDDDYRNSRTTASQVGLGSVPNWTPDGFRNEAVNRALQNTMLRNPSGYGDNFCNPKYFDPRTGIPLVTGNVTSTLIHETYANRNGDRPNIEGCYRYQVTNGDAWMLFGRSTTDYNIAIPPNKKWLVSFYVFRQGSSSLGYPKFQAYLRTPNGYTGSPHTASFTEYQAWRRISVIVDLTNDASTSAALRIDVDDCSAGQVVLITAPMPELYRNDGNATPSALAAPPTLQPILRSRLLPTSNNMGTPAAANSSSLSSDVDPSDGNKARIDIAAHSVTVSNESISYNSGTVYSLEQGTTYHVYCFDPYGVGGNVSYYATTNGASLARDDIYKVGKFTTYVNGGGTTRPDPGDCPHADTWLTPTLQAKDAKVGDVIDAVTNGVKHKAPIIGICPATEDVITFITVSGNQKTVSLYTPVDMRDGSSRFAVNLKRGDEMLAEMPDGELVWEPVVDKVITAAQPVMHISLGGTNFLGGVSADKRLVTHNIFYKP</sequence>
<dbReference type="OrthoDB" id="6336746at2"/>
<gene>
    <name evidence="2" type="ORF">BFC18_06620</name>
</gene>
<keyword evidence="3" id="KW-1185">Reference proteome</keyword>
<comment type="caution">
    <text evidence="2">The sequence shown here is derived from an EMBL/GenBank/DDBJ whole genome shotgun (WGS) entry which is preliminary data.</text>
</comment>
<accession>A0A1E7ZE85</accession>
<evidence type="ECO:0008006" key="4">
    <source>
        <dbReference type="Google" id="ProtNLM"/>
    </source>
</evidence>
<dbReference type="RefSeq" id="WP_070124163.1">
    <property type="nucleotide sequence ID" value="NZ_MDHN01000010.1"/>
</dbReference>
<dbReference type="STRING" id="1656094.BFC18_06620"/>
<name>A0A1E7ZE85_9ALTE</name>
<evidence type="ECO:0000313" key="3">
    <source>
        <dbReference type="Proteomes" id="UP000175691"/>
    </source>
</evidence>
<proteinExistence type="predicted"/>
<feature type="region of interest" description="Disordered" evidence="1">
    <location>
        <begin position="760"/>
        <end position="780"/>
    </location>
</feature>
<dbReference type="Proteomes" id="UP000175691">
    <property type="component" value="Unassembled WGS sequence"/>
</dbReference>
<evidence type="ECO:0000256" key="1">
    <source>
        <dbReference type="SAM" id="MobiDB-lite"/>
    </source>
</evidence>
<feature type="region of interest" description="Disordered" evidence="1">
    <location>
        <begin position="914"/>
        <end position="945"/>
    </location>
</feature>
<feature type="compositionally biased region" description="Polar residues" evidence="1">
    <location>
        <begin position="923"/>
        <end position="941"/>
    </location>
</feature>
<evidence type="ECO:0000313" key="2">
    <source>
        <dbReference type="EMBL" id="OFC71823.1"/>
    </source>
</evidence>
<reference evidence="2 3" key="1">
    <citation type="submission" date="2016-08" db="EMBL/GenBank/DDBJ databases">
        <authorList>
            <person name="Seilhamer J.J."/>
        </authorList>
    </citation>
    <scope>NUCLEOTIDE SEQUENCE [LARGE SCALE GENOMIC DNA]</scope>
    <source>
        <strain evidence="2 3">KCTC 42603</strain>
    </source>
</reference>
<protein>
    <recommendedName>
        <fullName evidence="4">Tip attachment protein J domain-containing protein</fullName>
    </recommendedName>
</protein>
<organism evidence="2 3">
    <name type="scientific">Alteromonas confluentis</name>
    <dbReference type="NCBI Taxonomy" id="1656094"/>
    <lineage>
        <taxon>Bacteria</taxon>
        <taxon>Pseudomonadati</taxon>
        <taxon>Pseudomonadota</taxon>
        <taxon>Gammaproteobacteria</taxon>
        <taxon>Alteromonadales</taxon>
        <taxon>Alteromonadaceae</taxon>
        <taxon>Alteromonas/Salinimonas group</taxon>
        <taxon>Alteromonas</taxon>
    </lineage>
</organism>
<feature type="region of interest" description="Disordered" evidence="1">
    <location>
        <begin position="1634"/>
        <end position="1653"/>
    </location>
</feature>
<dbReference type="EMBL" id="MDHN01000010">
    <property type="protein sequence ID" value="OFC71823.1"/>
    <property type="molecule type" value="Genomic_DNA"/>
</dbReference>
<feature type="region of interest" description="Disordered" evidence="1">
    <location>
        <begin position="1386"/>
        <end position="1411"/>
    </location>
</feature>